<evidence type="ECO:0000256" key="3">
    <source>
        <dbReference type="ARBA" id="ARBA00022989"/>
    </source>
</evidence>
<feature type="transmembrane region" description="Helical" evidence="5">
    <location>
        <begin position="96"/>
        <end position="115"/>
    </location>
</feature>
<feature type="transmembrane region" description="Helical" evidence="5">
    <location>
        <begin position="136"/>
        <end position="159"/>
    </location>
</feature>
<dbReference type="PANTHER" id="PTHR43701:SF5">
    <property type="entry name" value="MEMBRANE TRANSPORTER PROTEIN-RELATED"/>
    <property type="match status" value="1"/>
</dbReference>
<comment type="similarity">
    <text evidence="5">Belongs to the 4-toluene sulfonate uptake permease (TSUP) (TC 2.A.102) family.</text>
</comment>
<dbReference type="PANTHER" id="PTHR43701">
    <property type="entry name" value="MEMBRANE TRANSPORTER PROTEIN MJ0441-RELATED"/>
    <property type="match status" value="1"/>
</dbReference>
<sequence length="255" mass="27483">MPDIYWIAASFFIIALVYASVGFGGGSSYLAIMALFDVQYLLMRSTSLLCNILVVAGGTYIFYKRKHLSFKRVLPFALASIPMSFLGGLWPLKQEVFTILLGLTLLATACVMWFFNAGRYTSSSQTQHRFEKGVAFQLLTGGSIGLLSGLVGIGGGIFLSPVLFFTRWGTAQEIAAASSVFILINSISGLSGQLLQGNLILDFNFVAPLLLAVSIGGQIGSRMGATIFNQLTIKRLTAILILIVSLNILKNYLGA</sequence>
<feature type="transmembrane region" description="Helical" evidence="5">
    <location>
        <begin position="231"/>
        <end position="249"/>
    </location>
</feature>
<feature type="transmembrane region" description="Helical" evidence="5">
    <location>
        <begin position="199"/>
        <end position="219"/>
    </location>
</feature>
<organism evidence="6 7">
    <name type="scientific">Rhodocytophaga rosea</name>
    <dbReference type="NCBI Taxonomy" id="2704465"/>
    <lineage>
        <taxon>Bacteria</taxon>
        <taxon>Pseudomonadati</taxon>
        <taxon>Bacteroidota</taxon>
        <taxon>Cytophagia</taxon>
        <taxon>Cytophagales</taxon>
        <taxon>Rhodocytophagaceae</taxon>
        <taxon>Rhodocytophaga</taxon>
    </lineage>
</organism>
<dbReference type="RefSeq" id="WP_162442762.1">
    <property type="nucleotide sequence ID" value="NZ_CP048222.1"/>
</dbReference>
<evidence type="ECO:0000256" key="5">
    <source>
        <dbReference type="RuleBase" id="RU363041"/>
    </source>
</evidence>
<evidence type="ECO:0000313" key="7">
    <source>
        <dbReference type="Proteomes" id="UP000480178"/>
    </source>
</evidence>
<feature type="transmembrane region" description="Helical" evidence="5">
    <location>
        <begin position="12"/>
        <end position="36"/>
    </location>
</feature>
<comment type="subcellular location">
    <subcellularLocation>
        <location evidence="5">Cell membrane</location>
        <topology evidence="5">Multi-pass membrane protein</topology>
    </subcellularLocation>
    <subcellularLocation>
        <location evidence="1">Membrane</location>
        <topology evidence="1">Multi-pass membrane protein</topology>
    </subcellularLocation>
</comment>
<dbReference type="GO" id="GO:0005886">
    <property type="term" value="C:plasma membrane"/>
    <property type="evidence" value="ECO:0007669"/>
    <property type="project" value="UniProtKB-SubCell"/>
</dbReference>
<evidence type="ECO:0000313" key="6">
    <source>
        <dbReference type="EMBL" id="QHT66709.1"/>
    </source>
</evidence>
<proteinExistence type="inferred from homology"/>
<reference evidence="6 7" key="1">
    <citation type="submission" date="2020-01" db="EMBL/GenBank/DDBJ databases">
        <authorList>
            <person name="Kim M.K."/>
        </authorList>
    </citation>
    <scope>NUCLEOTIDE SEQUENCE [LARGE SCALE GENOMIC DNA]</scope>
    <source>
        <strain evidence="6 7">172606-1</strain>
    </source>
</reference>
<feature type="transmembrane region" description="Helical" evidence="5">
    <location>
        <begin position="42"/>
        <end position="61"/>
    </location>
</feature>
<dbReference type="EMBL" id="CP048222">
    <property type="protein sequence ID" value="QHT66709.1"/>
    <property type="molecule type" value="Genomic_DNA"/>
</dbReference>
<dbReference type="Pfam" id="PF01925">
    <property type="entry name" value="TauE"/>
    <property type="match status" value="1"/>
</dbReference>
<keyword evidence="5" id="KW-1003">Cell membrane</keyword>
<dbReference type="AlphaFoldDB" id="A0A6C0GFA3"/>
<keyword evidence="4 5" id="KW-0472">Membrane</keyword>
<feature type="transmembrane region" description="Helical" evidence="5">
    <location>
        <begin position="165"/>
        <end position="187"/>
    </location>
</feature>
<gene>
    <name evidence="6" type="ORF">GXP67_08575</name>
</gene>
<dbReference type="Proteomes" id="UP000480178">
    <property type="component" value="Chromosome"/>
</dbReference>
<keyword evidence="3 5" id="KW-1133">Transmembrane helix</keyword>
<evidence type="ECO:0000256" key="1">
    <source>
        <dbReference type="ARBA" id="ARBA00004141"/>
    </source>
</evidence>
<accession>A0A6C0GFA3</accession>
<name>A0A6C0GFA3_9BACT</name>
<dbReference type="InterPro" id="IPR051598">
    <property type="entry name" value="TSUP/Inactive_protease-like"/>
</dbReference>
<keyword evidence="2 5" id="KW-0812">Transmembrane</keyword>
<evidence type="ECO:0000256" key="4">
    <source>
        <dbReference type="ARBA" id="ARBA00023136"/>
    </source>
</evidence>
<protein>
    <recommendedName>
        <fullName evidence="5">Probable membrane transporter protein</fullName>
    </recommendedName>
</protein>
<keyword evidence="7" id="KW-1185">Reference proteome</keyword>
<dbReference type="KEGG" id="rhoz:GXP67_08575"/>
<feature type="transmembrane region" description="Helical" evidence="5">
    <location>
        <begin position="73"/>
        <end position="90"/>
    </location>
</feature>
<dbReference type="InterPro" id="IPR002781">
    <property type="entry name" value="TM_pro_TauE-like"/>
</dbReference>
<evidence type="ECO:0000256" key="2">
    <source>
        <dbReference type="ARBA" id="ARBA00022692"/>
    </source>
</evidence>